<keyword evidence="9" id="KW-1185">Reference proteome</keyword>
<evidence type="ECO:0000256" key="4">
    <source>
        <dbReference type="ARBA" id="ARBA00022928"/>
    </source>
</evidence>
<dbReference type="InterPro" id="IPR038596">
    <property type="entry name" value="Janus_sf"/>
</dbReference>
<organism evidence="8 9">
    <name type="scientific">Drosophila guanche</name>
    <name type="common">Fruit fly</name>
    <dbReference type="NCBI Taxonomy" id="7266"/>
    <lineage>
        <taxon>Eukaryota</taxon>
        <taxon>Metazoa</taxon>
        <taxon>Ecdysozoa</taxon>
        <taxon>Arthropoda</taxon>
        <taxon>Hexapoda</taxon>
        <taxon>Insecta</taxon>
        <taxon>Pterygota</taxon>
        <taxon>Neoptera</taxon>
        <taxon>Endopterygota</taxon>
        <taxon>Diptera</taxon>
        <taxon>Brachycera</taxon>
        <taxon>Muscomorpha</taxon>
        <taxon>Ephydroidea</taxon>
        <taxon>Drosophilidae</taxon>
        <taxon>Drosophila</taxon>
        <taxon>Sophophora</taxon>
    </lineage>
</organism>
<evidence type="ECO:0000313" key="8">
    <source>
        <dbReference type="EMBL" id="SPP80941.1"/>
    </source>
</evidence>
<accession>A0A3B0K7G7</accession>
<gene>
    <name evidence="8" type="ORF">DGUA_6G005906</name>
</gene>
<keyword evidence="4" id="KW-0726">Sexual differentiation</keyword>
<feature type="active site" description="Proton acceptor" evidence="6">
    <location>
        <position position="77"/>
    </location>
</feature>
<protein>
    <recommendedName>
        <fullName evidence="5">Sex-regulated protein janus-A</fullName>
    </recommendedName>
</protein>
<evidence type="ECO:0000256" key="1">
    <source>
        <dbReference type="ARBA" id="ARBA00002508"/>
    </source>
</evidence>
<dbReference type="InterPro" id="IPR007702">
    <property type="entry name" value="Janus"/>
</dbReference>
<evidence type="ECO:0000313" key="9">
    <source>
        <dbReference type="Proteomes" id="UP000268350"/>
    </source>
</evidence>
<evidence type="ECO:0000256" key="3">
    <source>
        <dbReference type="ARBA" id="ARBA00022782"/>
    </source>
</evidence>
<dbReference type="SUPFAM" id="SSF143724">
    <property type="entry name" value="PHP14-like"/>
    <property type="match status" value="1"/>
</dbReference>
<dbReference type="AlphaFoldDB" id="A0A3B0K7G7"/>
<reference evidence="9" key="1">
    <citation type="submission" date="2018-01" db="EMBL/GenBank/DDBJ databases">
        <authorList>
            <person name="Alioto T."/>
            <person name="Alioto T."/>
        </authorList>
    </citation>
    <scope>NUCLEOTIDE SEQUENCE [LARGE SCALE GENOMIC DNA]</scope>
</reference>
<feature type="binding site" evidence="7">
    <location>
        <position position="46"/>
    </location>
    <ligand>
        <name>substrate</name>
    </ligand>
</feature>
<proteinExistence type="inferred from homology"/>
<dbReference type="PANTHER" id="PTHR12258">
    <property type="entry name" value="JANUS-A/JANUS-B"/>
    <property type="match status" value="1"/>
</dbReference>
<dbReference type="STRING" id="7266.A0A3B0K7G7"/>
<dbReference type="GO" id="GO:0101006">
    <property type="term" value="F:protein histidine phosphatase activity"/>
    <property type="evidence" value="ECO:0007669"/>
    <property type="project" value="TreeGrafter"/>
</dbReference>
<evidence type="ECO:0000256" key="5">
    <source>
        <dbReference type="ARBA" id="ARBA00068494"/>
    </source>
</evidence>
<dbReference type="PANTHER" id="PTHR12258:SF5">
    <property type="entry name" value="BCDNA.GH02250-RELATED"/>
    <property type="match status" value="1"/>
</dbReference>
<dbReference type="GO" id="GO:0030154">
    <property type="term" value="P:cell differentiation"/>
    <property type="evidence" value="ECO:0007669"/>
    <property type="project" value="UniProtKB-KW"/>
</dbReference>
<comment type="function">
    <text evidence="1">JanA and janB regulate somatic sex differentiation.</text>
</comment>
<evidence type="ECO:0000256" key="2">
    <source>
        <dbReference type="ARBA" id="ARBA00010971"/>
    </source>
</evidence>
<dbReference type="FunFam" id="3.50.20.20:FF:000001">
    <property type="entry name" value="14 kDa phosphohistidine phosphatase"/>
    <property type="match status" value="1"/>
</dbReference>
<dbReference type="EMBL" id="OUUW01000005">
    <property type="protein sequence ID" value="SPP80941.1"/>
    <property type="molecule type" value="Genomic_DNA"/>
</dbReference>
<dbReference type="GO" id="GO:0007548">
    <property type="term" value="P:sex differentiation"/>
    <property type="evidence" value="ECO:0007669"/>
    <property type="project" value="UniProtKB-KW"/>
</dbReference>
<sequence>MLKSAAAALHGKKSNIFQGLRLLHKMSEQDLAAVPSVDIDPTGIFKYILIKVTGKETTDGVEPSKLIVRGYGDCEWHADIYERTQKICKGGALDTECLGGGRIEHNPEKKYMKVYGHSTGYGRADHSESKRVLLTKYKDYEIETSDEGY</sequence>
<dbReference type="OMA" id="GRINHEP"/>
<dbReference type="Gene3D" id="3.50.20.20">
    <property type="entry name" value="Janus/Ocnus"/>
    <property type="match status" value="1"/>
</dbReference>
<dbReference type="Pfam" id="PF05005">
    <property type="entry name" value="Ocnus"/>
    <property type="match status" value="1"/>
</dbReference>
<dbReference type="GO" id="GO:0005829">
    <property type="term" value="C:cytosol"/>
    <property type="evidence" value="ECO:0007669"/>
    <property type="project" value="TreeGrafter"/>
</dbReference>
<dbReference type="OrthoDB" id="10249612at2759"/>
<keyword evidence="3" id="KW-0221">Differentiation</keyword>
<evidence type="ECO:0000256" key="7">
    <source>
        <dbReference type="PIRSR" id="PIRSR607702-2"/>
    </source>
</evidence>
<dbReference type="Proteomes" id="UP000268350">
    <property type="component" value="Unassembled WGS sequence"/>
</dbReference>
<name>A0A3B0K7G7_DROGU</name>
<comment type="similarity">
    <text evidence="2">Belongs to the janus family.</text>
</comment>
<evidence type="ECO:0000256" key="6">
    <source>
        <dbReference type="PIRSR" id="PIRSR607702-1"/>
    </source>
</evidence>